<dbReference type="PIRSF" id="PIRSF000106">
    <property type="entry name" value="ME"/>
    <property type="match status" value="1"/>
</dbReference>
<dbReference type="GO" id="GO:0051287">
    <property type="term" value="F:NAD binding"/>
    <property type="evidence" value="ECO:0007669"/>
    <property type="project" value="InterPro"/>
</dbReference>
<feature type="domain" description="Malic enzyme NAD-binding" evidence="9">
    <location>
        <begin position="235"/>
        <end position="457"/>
    </location>
</feature>
<dbReference type="FunFam" id="3.40.50.720:FF:000095">
    <property type="entry name" value="NADP-dependent malic enzyme"/>
    <property type="match status" value="1"/>
</dbReference>
<dbReference type="InterPro" id="IPR046346">
    <property type="entry name" value="Aminoacid_DH-like_N_sf"/>
</dbReference>
<feature type="domain" description="Malic enzyme N-terminal" evidence="10">
    <location>
        <begin position="90"/>
        <end position="223"/>
    </location>
</feature>
<evidence type="ECO:0000313" key="11">
    <source>
        <dbReference type="EMBL" id="KGP92656.1"/>
    </source>
</evidence>
<dbReference type="PROSITE" id="PS00331">
    <property type="entry name" value="MALIC_ENZYMES"/>
    <property type="match status" value="1"/>
</dbReference>
<dbReference type="STRING" id="1385513.N780_14875"/>
<dbReference type="EMBL" id="AVBG01000002">
    <property type="protein sequence ID" value="KGP92656.1"/>
    <property type="molecule type" value="Genomic_DNA"/>
</dbReference>
<name>A0A0A2V1G1_9BACI</name>
<dbReference type="Pfam" id="PF00390">
    <property type="entry name" value="malic"/>
    <property type="match status" value="1"/>
</dbReference>
<evidence type="ECO:0000259" key="10">
    <source>
        <dbReference type="SMART" id="SM01274"/>
    </source>
</evidence>
<dbReference type="PANTHER" id="PTHR43237:SF4">
    <property type="entry name" value="NADP-DEPENDENT MALIC ENZYME"/>
    <property type="match status" value="1"/>
</dbReference>
<dbReference type="Proteomes" id="UP000030153">
    <property type="component" value="Unassembled WGS sequence"/>
</dbReference>
<dbReference type="InterPro" id="IPR051674">
    <property type="entry name" value="Malate_Decarboxylase"/>
</dbReference>
<evidence type="ECO:0000256" key="8">
    <source>
        <dbReference type="RuleBase" id="RU003427"/>
    </source>
</evidence>
<evidence type="ECO:0000256" key="2">
    <source>
        <dbReference type="ARBA" id="ARBA00008785"/>
    </source>
</evidence>
<dbReference type="Pfam" id="PF03949">
    <property type="entry name" value="Malic_M"/>
    <property type="match status" value="1"/>
</dbReference>
<keyword evidence="12" id="KW-1185">Reference proteome</keyword>
<comment type="cofactor">
    <cofactor evidence="1">
        <name>Mn(2+)</name>
        <dbReference type="ChEBI" id="CHEBI:29035"/>
    </cofactor>
</comment>
<feature type="binding site" evidence="7">
    <location>
        <position position="208"/>
    </location>
    <ligand>
        <name>a divalent metal cation</name>
        <dbReference type="ChEBI" id="CHEBI:60240"/>
    </ligand>
</feature>
<dbReference type="GO" id="GO:0016616">
    <property type="term" value="F:oxidoreductase activity, acting on the CH-OH group of donors, NAD or NADP as acceptor"/>
    <property type="evidence" value="ECO:0007669"/>
    <property type="project" value="InterPro"/>
</dbReference>
<dbReference type="GO" id="GO:0046872">
    <property type="term" value="F:metal ion binding"/>
    <property type="evidence" value="ECO:0007669"/>
    <property type="project" value="UniProtKB-KW"/>
</dbReference>
<dbReference type="eggNOG" id="COG0281">
    <property type="taxonomic scope" value="Bacteria"/>
</dbReference>
<keyword evidence="3 7" id="KW-0479">Metal-binding</keyword>
<keyword evidence="4" id="KW-0560">Oxidoreductase</keyword>
<sequence length="469" mass="50878">MSKASMSFILRLKLDKQTASFGKIATVISSSGGDLVAIDVIKENKQTTLRDLSINVDQKDAQNLIINELRKLEGISIQHTTDRTFLAHSGGKIHVVPKVKIDNRDDMSRVYTPEVARVCEAIDQDVERAHEYTIKKNAVAVISDGTAVLGLGKIKPEAAMPVMEGKAMLFKQFADIDAYPICLDTQDPEEIITIVKALRPTFGGINLEDIASPNCFSIEQRLKQELNIPVFHDDQHGTAIVALAGLLNALTLVSKPIETCKIIVCGIGAAGMAITNMLLKAGATNVIGVDVEGALHCRKKYERPGWNEFANKTNPNNEEGELCEVIKDADVFIGVSAPGLLTQSDIKQMAKSPIVFALANPNPEIQPEEAKPYAAVIATGRSDYPNQVNNVLCFPGIFRGALDCRAKEINDEMKLAAAKAIASTIQEDELDAEYIIPSVFNREVVPSIRQAVINAAITTGVAQIEPDSH</sequence>
<dbReference type="InterPro" id="IPR037062">
    <property type="entry name" value="Malic_N_dom_sf"/>
</dbReference>
<comment type="caution">
    <text evidence="11">The sequence shown here is derived from an EMBL/GenBank/DDBJ whole genome shotgun (WGS) entry which is preliminary data.</text>
</comment>
<dbReference type="InterPro" id="IPR036291">
    <property type="entry name" value="NAD(P)-bd_dom_sf"/>
</dbReference>
<evidence type="ECO:0000256" key="6">
    <source>
        <dbReference type="PIRSR" id="PIRSR000106-2"/>
    </source>
</evidence>
<protein>
    <submittedName>
        <fullName evidence="11">Malate dehydrogenase</fullName>
    </submittedName>
</protein>
<proteinExistence type="inferred from homology"/>
<accession>A0A0A2V1G1</accession>
<dbReference type="CDD" id="cd05311">
    <property type="entry name" value="NAD_bind_2_malic_enz"/>
    <property type="match status" value="1"/>
</dbReference>
<dbReference type="Gene3D" id="3.40.50.720">
    <property type="entry name" value="NAD(P)-binding Rossmann-like Domain"/>
    <property type="match status" value="1"/>
</dbReference>
<dbReference type="InterPro" id="IPR001891">
    <property type="entry name" value="Malic_OxRdtase"/>
</dbReference>
<evidence type="ECO:0000256" key="5">
    <source>
        <dbReference type="PIRSR" id="PIRSR000106-1"/>
    </source>
</evidence>
<dbReference type="AlphaFoldDB" id="A0A0A2V1G1"/>
<dbReference type="InterPro" id="IPR015884">
    <property type="entry name" value="Malic_enzyme_CS"/>
</dbReference>
<reference evidence="11 12" key="1">
    <citation type="submission" date="2013-08" db="EMBL/GenBank/DDBJ databases">
        <title>Genome of Pontibacillus chungwhensis.</title>
        <authorList>
            <person name="Wang Q."/>
            <person name="Wang G."/>
        </authorList>
    </citation>
    <scope>NUCLEOTIDE SEQUENCE [LARGE SCALE GENOMIC DNA]</scope>
    <source>
        <strain evidence="11 12">BH030062</strain>
    </source>
</reference>
<dbReference type="SMART" id="SM01274">
    <property type="entry name" value="malic"/>
    <property type="match status" value="1"/>
</dbReference>
<dbReference type="SMART" id="SM00919">
    <property type="entry name" value="Malic_M"/>
    <property type="match status" value="1"/>
</dbReference>
<comment type="cofactor">
    <cofactor evidence="7">
        <name>Mg(2+)</name>
        <dbReference type="ChEBI" id="CHEBI:18420"/>
    </cofactor>
    <cofactor evidence="7">
        <name>Mn(2+)</name>
        <dbReference type="ChEBI" id="CHEBI:29035"/>
    </cofactor>
    <text evidence="7">Divalent metal cations. Prefers magnesium or manganese.</text>
</comment>
<dbReference type="SUPFAM" id="SSF51735">
    <property type="entry name" value="NAD(P)-binding Rossmann-fold domains"/>
    <property type="match status" value="1"/>
</dbReference>
<dbReference type="PRINTS" id="PR00072">
    <property type="entry name" value="MALOXRDTASE"/>
</dbReference>
<gene>
    <name evidence="11" type="ORF">N780_14875</name>
</gene>
<comment type="similarity">
    <text evidence="2 8">Belongs to the malic enzymes family.</text>
</comment>
<dbReference type="GO" id="GO:0004470">
    <property type="term" value="F:malic enzyme activity"/>
    <property type="evidence" value="ECO:0007669"/>
    <property type="project" value="InterPro"/>
</dbReference>
<feature type="binding site" evidence="7">
    <location>
        <position position="234"/>
    </location>
    <ligand>
        <name>a divalent metal cation</name>
        <dbReference type="ChEBI" id="CHEBI:60240"/>
    </ligand>
</feature>
<evidence type="ECO:0000256" key="1">
    <source>
        <dbReference type="ARBA" id="ARBA00001936"/>
    </source>
</evidence>
<evidence type="ECO:0000313" key="12">
    <source>
        <dbReference type="Proteomes" id="UP000030153"/>
    </source>
</evidence>
<organism evidence="11 12">
    <name type="scientific">Pontibacillus chungwhensis BH030062</name>
    <dbReference type="NCBI Taxonomy" id="1385513"/>
    <lineage>
        <taxon>Bacteria</taxon>
        <taxon>Bacillati</taxon>
        <taxon>Bacillota</taxon>
        <taxon>Bacilli</taxon>
        <taxon>Bacillales</taxon>
        <taxon>Bacillaceae</taxon>
        <taxon>Pontibacillus</taxon>
    </lineage>
</organism>
<dbReference type="OrthoDB" id="9805787at2"/>
<feature type="binding site" evidence="6">
    <location>
        <position position="389"/>
    </location>
    <ligand>
        <name>(S)-malate</name>
        <dbReference type="ChEBI" id="CHEBI:15589"/>
    </ligand>
</feature>
<dbReference type="InterPro" id="IPR012301">
    <property type="entry name" value="Malic_N_dom"/>
</dbReference>
<feature type="binding site" evidence="7">
    <location>
        <position position="209"/>
    </location>
    <ligand>
        <name>a divalent metal cation</name>
        <dbReference type="ChEBI" id="CHEBI:60240"/>
    </ligand>
</feature>
<dbReference type="FunFam" id="3.40.50.10380:FF:000003">
    <property type="entry name" value="NADP-dependent malic enzyme"/>
    <property type="match status" value="1"/>
</dbReference>
<dbReference type="InterPro" id="IPR045213">
    <property type="entry name" value="Malic_NAD-bd_bact_type"/>
</dbReference>
<feature type="binding site" evidence="6">
    <location>
        <position position="360"/>
    </location>
    <ligand>
        <name>(S)-malate</name>
        <dbReference type="ChEBI" id="CHEBI:15589"/>
    </ligand>
</feature>
<feature type="active site" description="Proton donor" evidence="5">
    <location>
        <position position="111"/>
    </location>
</feature>
<dbReference type="SUPFAM" id="SSF53223">
    <property type="entry name" value="Aminoacid dehydrogenase-like, N-terminal domain"/>
    <property type="match status" value="1"/>
</dbReference>
<feature type="active site" description="Proton acceptor" evidence="5">
    <location>
        <position position="166"/>
    </location>
</feature>
<dbReference type="RefSeq" id="WP_036780461.1">
    <property type="nucleotide sequence ID" value="NZ_AVBG01000002.1"/>
</dbReference>
<dbReference type="PANTHER" id="PTHR43237">
    <property type="entry name" value="NADP-DEPENDENT MALIC ENZYME"/>
    <property type="match status" value="1"/>
</dbReference>
<evidence type="ECO:0000256" key="7">
    <source>
        <dbReference type="PIRSR" id="PIRSR000106-3"/>
    </source>
</evidence>
<evidence type="ECO:0000256" key="3">
    <source>
        <dbReference type="ARBA" id="ARBA00022723"/>
    </source>
</evidence>
<dbReference type="Gene3D" id="3.40.50.10380">
    <property type="entry name" value="Malic enzyme, N-terminal domain"/>
    <property type="match status" value="1"/>
</dbReference>
<evidence type="ECO:0000256" key="4">
    <source>
        <dbReference type="ARBA" id="ARBA00023002"/>
    </source>
</evidence>
<dbReference type="InterPro" id="IPR012302">
    <property type="entry name" value="Malic_NAD-bd"/>
</dbReference>
<evidence type="ECO:0000259" key="9">
    <source>
        <dbReference type="SMART" id="SM00919"/>
    </source>
</evidence>